<protein>
    <recommendedName>
        <fullName evidence="1">Ras-GAP domain-containing protein</fullName>
    </recommendedName>
</protein>
<dbReference type="PROSITE" id="PS50018">
    <property type="entry name" value="RAS_GTPASE_ACTIV_2"/>
    <property type="match status" value="1"/>
</dbReference>
<evidence type="ECO:0000313" key="3">
    <source>
        <dbReference type="EMBL" id="CAL6063618.1"/>
    </source>
</evidence>
<evidence type="ECO:0000259" key="1">
    <source>
        <dbReference type="PROSITE" id="PS50018"/>
    </source>
</evidence>
<dbReference type="InterPro" id="IPR001936">
    <property type="entry name" value="RasGAP_dom"/>
</dbReference>
<feature type="domain" description="Ras-GAP" evidence="1">
    <location>
        <begin position="150"/>
        <end position="230"/>
    </location>
</feature>
<name>A0AA86Q6W2_9EUKA</name>
<dbReference type="InterPro" id="IPR008936">
    <property type="entry name" value="Rho_GTPase_activation_prot"/>
</dbReference>
<keyword evidence="4" id="KW-1185">Reference proteome</keyword>
<dbReference type="EMBL" id="CAXDID020000247">
    <property type="protein sequence ID" value="CAL6063618.1"/>
    <property type="molecule type" value="Genomic_DNA"/>
</dbReference>
<comment type="caution">
    <text evidence="2">The sequence shown here is derived from an EMBL/GenBank/DDBJ whole genome shotgun (WGS) entry which is preliminary data.</text>
</comment>
<accession>A0AA86Q6W2</accession>
<organism evidence="2">
    <name type="scientific">Hexamita inflata</name>
    <dbReference type="NCBI Taxonomy" id="28002"/>
    <lineage>
        <taxon>Eukaryota</taxon>
        <taxon>Metamonada</taxon>
        <taxon>Diplomonadida</taxon>
        <taxon>Hexamitidae</taxon>
        <taxon>Hexamitinae</taxon>
        <taxon>Hexamita</taxon>
    </lineage>
</organism>
<dbReference type="EMBL" id="CATOUU010000774">
    <property type="protein sequence ID" value="CAI9947192.1"/>
    <property type="molecule type" value="Genomic_DNA"/>
</dbReference>
<gene>
    <name evidence="2" type="ORF">HINF_LOCUS34837</name>
    <name evidence="3" type="ORF">HINF_LOCUS50958</name>
</gene>
<proteinExistence type="predicted"/>
<sequence>MTFWTVGDFETYRENYGVMLDVLYQNPVISNILNNVARPSQLDGYAKVMIDALKDNVPLLMQNFVSLIESEFVFVATHREPFIFLRERSRIAARATGDYVNELMKPVVVKYFRDLVDGCYILKLRNSLNVEEMLALNNRILDIAFSDAFVKDIPLQVKFIVSEIFKQASRYGFGKFNYMLTGNMLILRCLCPMISVPEYYGVCSPSKGAPSQMARKSLILQGKLLSNIANFSQNMEFELDEQMILYKLHITKQSKRYLSWIDKVMKVTQPTYKTTYFSSHDSNFQPFVTESSDDLLEGCYTVIPKQDPLSYKVDPDFEVSDFVPVTVEPAPPTKPKNIQKQTTINDLIKQRNKGLSQVQLNSQKYPLQYLSCIHRALKEHKQQIYDVIQAMFTKKLEFTSQFAQEAQMQKFGRTIKAYAELTTINSTQILNTLNQLLQIIQNPPPADLEINYVPIDENSASTRYYPVYEIQNGKSNKRMIIFTQQSLLVLEGDLYNKKQKILFKRQISGRSISKIDIQPKAPSLTLIINKEQIEYVCENTVVRDQLLAEVFDACYYQADRQLIFQGRQNEQNLLLILSKDSLIKLQDEKILGIYHFWKFQYEIESEILRLKYFESQKSEEILMDENEIKLFDAKCIQLNRMYCLLDDEPDVDALL</sequence>
<reference evidence="3 4" key="2">
    <citation type="submission" date="2024-07" db="EMBL/GenBank/DDBJ databases">
        <authorList>
            <person name="Akdeniz Z."/>
        </authorList>
    </citation>
    <scope>NUCLEOTIDE SEQUENCE [LARGE SCALE GENOMIC DNA]</scope>
</reference>
<dbReference type="CDD" id="cd04519">
    <property type="entry name" value="RasGAP"/>
    <property type="match status" value="1"/>
</dbReference>
<dbReference type="Proteomes" id="UP001642409">
    <property type="component" value="Unassembled WGS sequence"/>
</dbReference>
<reference evidence="2" key="1">
    <citation type="submission" date="2023-06" db="EMBL/GenBank/DDBJ databases">
        <authorList>
            <person name="Kurt Z."/>
        </authorList>
    </citation>
    <scope>NUCLEOTIDE SEQUENCE</scope>
</reference>
<evidence type="ECO:0000313" key="2">
    <source>
        <dbReference type="EMBL" id="CAI9947192.1"/>
    </source>
</evidence>
<evidence type="ECO:0000313" key="4">
    <source>
        <dbReference type="Proteomes" id="UP001642409"/>
    </source>
</evidence>
<dbReference type="AlphaFoldDB" id="A0AA86Q6W2"/>
<dbReference type="SUPFAM" id="SSF48350">
    <property type="entry name" value="GTPase activation domain, GAP"/>
    <property type="match status" value="1"/>
</dbReference>
<dbReference type="Gene3D" id="1.10.506.10">
    <property type="entry name" value="GTPase Activation - p120gap, domain 1"/>
    <property type="match status" value="1"/>
</dbReference>